<evidence type="ECO:0000256" key="3">
    <source>
        <dbReference type="ARBA" id="ARBA00022827"/>
    </source>
</evidence>
<sequence length="515" mass="54281">MDVDVVVVGAGPTGLALAGELALAGVRALVLERRPGPSPEPRANGLGGQVLELLRCRGLLARVEAASGAEHPAPRYPFATLHLDFTGLADPPLRGVALPQAGVERVLAEWAVELGAEVRRGCEVVGLAQDEGAVTARLRGGGEVTGRYLVGCDGGRSRVRELLGVGFPGQTYPEVHRLGQVRVPASVTRRDGGHLELPGVGRVGAGEFTRTERGVFGMGWLDPDVLMVSTTEEAGEVDEGAPLTLAELAGSVERVLGAPLPMEGATRLSRYRHHARAAERHRVDRVFLAGEAAHRFPATGVGIGAGMLDSVNLAWKLAATLRGWAPPGLLDTYQSERRHATARTMLHTQAQVALRRGEDPAALALRELVGELLVDEQPLRRLGALVAGAELRYPFPGAHPLTGRFTPNPALRTASGATDVAGLLHAARPVLLALADRPDLLAAAEPWRDRVDRHTATAPDPVAADALLIRPDAHVAWAATPGEPATTAVPALRAALTTWFGEATRTAAPGRGQRR</sequence>
<dbReference type="PANTHER" id="PTHR43004:SF19">
    <property type="entry name" value="BINDING MONOOXYGENASE, PUTATIVE (JCVI)-RELATED"/>
    <property type="match status" value="1"/>
</dbReference>
<dbReference type="EMBL" id="CP073249">
    <property type="protein sequence ID" value="QUF05025.1"/>
    <property type="molecule type" value="Genomic_DNA"/>
</dbReference>
<dbReference type="AlphaFoldDB" id="A0AA45R4V7"/>
<keyword evidence="5" id="KW-0503">Monooxygenase</keyword>
<comment type="cofactor">
    <cofactor evidence="1">
        <name>FAD</name>
        <dbReference type="ChEBI" id="CHEBI:57692"/>
    </cofactor>
</comment>
<gene>
    <name evidence="5" type="ORF">KCV87_02550</name>
</gene>
<dbReference type="InterPro" id="IPR036188">
    <property type="entry name" value="FAD/NAD-bd_sf"/>
</dbReference>
<proteinExistence type="predicted"/>
<evidence type="ECO:0000256" key="1">
    <source>
        <dbReference type="ARBA" id="ARBA00001974"/>
    </source>
</evidence>
<evidence type="ECO:0000313" key="6">
    <source>
        <dbReference type="Proteomes" id="UP000677152"/>
    </source>
</evidence>
<accession>A0AA45R4V7</accession>
<reference evidence="5" key="1">
    <citation type="submission" date="2021-04" db="EMBL/GenBank/DDBJ databases">
        <title>Genomic sequence of Actinosynnema pretiosum subsp. pretiosum ATCC 31280 (C-14919).</title>
        <authorList>
            <person name="Bai L."/>
            <person name="Wang X."/>
            <person name="Xiao Y."/>
        </authorList>
    </citation>
    <scope>NUCLEOTIDE SEQUENCE</scope>
    <source>
        <strain evidence="5">ATCC 31280</strain>
    </source>
</reference>
<dbReference type="InterPro" id="IPR002938">
    <property type="entry name" value="FAD-bd"/>
</dbReference>
<evidence type="ECO:0000259" key="4">
    <source>
        <dbReference type="Pfam" id="PF01494"/>
    </source>
</evidence>
<dbReference type="Gene3D" id="3.40.30.120">
    <property type="match status" value="1"/>
</dbReference>
<evidence type="ECO:0000256" key="2">
    <source>
        <dbReference type="ARBA" id="ARBA00022630"/>
    </source>
</evidence>
<evidence type="ECO:0000313" key="5">
    <source>
        <dbReference type="EMBL" id="QUF05025.1"/>
    </source>
</evidence>
<keyword evidence="2" id="KW-0285">Flavoprotein</keyword>
<dbReference type="Gene3D" id="3.30.70.2450">
    <property type="match status" value="1"/>
</dbReference>
<organism evidence="5 6">
    <name type="scientific">Actinosynnema pretiosum subsp. pretiosum</name>
    <dbReference type="NCBI Taxonomy" id="103721"/>
    <lineage>
        <taxon>Bacteria</taxon>
        <taxon>Bacillati</taxon>
        <taxon>Actinomycetota</taxon>
        <taxon>Actinomycetes</taxon>
        <taxon>Pseudonocardiales</taxon>
        <taxon>Pseudonocardiaceae</taxon>
        <taxon>Actinosynnema</taxon>
    </lineage>
</organism>
<dbReference type="Gene3D" id="3.50.50.60">
    <property type="entry name" value="FAD/NAD(P)-binding domain"/>
    <property type="match status" value="1"/>
</dbReference>
<dbReference type="Proteomes" id="UP000677152">
    <property type="component" value="Chromosome"/>
</dbReference>
<name>A0AA45R4V7_9PSEU</name>
<keyword evidence="5" id="KW-0560">Oxidoreductase</keyword>
<dbReference type="PRINTS" id="PR00420">
    <property type="entry name" value="RNGMNOXGNASE"/>
</dbReference>
<feature type="domain" description="FAD-binding" evidence="4">
    <location>
        <begin position="2"/>
        <end position="344"/>
    </location>
</feature>
<dbReference type="PANTHER" id="PTHR43004">
    <property type="entry name" value="TRK SYSTEM POTASSIUM UPTAKE PROTEIN"/>
    <property type="match status" value="1"/>
</dbReference>
<dbReference type="SUPFAM" id="SSF51905">
    <property type="entry name" value="FAD/NAD(P)-binding domain"/>
    <property type="match status" value="1"/>
</dbReference>
<dbReference type="Pfam" id="PF21274">
    <property type="entry name" value="Rng_hyd_C"/>
    <property type="match status" value="1"/>
</dbReference>
<dbReference type="Pfam" id="PF01494">
    <property type="entry name" value="FAD_binding_3"/>
    <property type="match status" value="1"/>
</dbReference>
<dbReference type="GO" id="GO:0016709">
    <property type="term" value="F:oxidoreductase activity, acting on paired donors, with incorporation or reduction of molecular oxygen, NAD(P)H as one donor, and incorporation of one atom of oxygen"/>
    <property type="evidence" value="ECO:0007669"/>
    <property type="project" value="UniProtKB-ARBA"/>
</dbReference>
<dbReference type="GO" id="GO:0071949">
    <property type="term" value="F:FAD binding"/>
    <property type="evidence" value="ECO:0007669"/>
    <property type="project" value="InterPro"/>
</dbReference>
<protein>
    <submittedName>
        <fullName evidence="5">FAD-dependent monooxygenase</fullName>
    </submittedName>
</protein>
<dbReference type="InterPro" id="IPR050641">
    <property type="entry name" value="RIFMO-like"/>
</dbReference>
<keyword evidence="3" id="KW-0274">FAD</keyword>